<protein>
    <submittedName>
        <fullName evidence="2">Uncharacterized protein</fullName>
    </submittedName>
</protein>
<accession>A0A382CUX6</accession>
<evidence type="ECO:0000256" key="1">
    <source>
        <dbReference type="SAM" id="Phobius"/>
    </source>
</evidence>
<feature type="transmembrane region" description="Helical" evidence="1">
    <location>
        <begin position="40"/>
        <end position="60"/>
    </location>
</feature>
<name>A0A382CUX6_9ZZZZ</name>
<keyword evidence="1" id="KW-0812">Transmembrane</keyword>
<organism evidence="2">
    <name type="scientific">marine metagenome</name>
    <dbReference type="NCBI Taxonomy" id="408172"/>
    <lineage>
        <taxon>unclassified sequences</taxon>
        <taxon>metagenomes</taxon>
        <taxon>ecological metagenomes</taxon>
    </lineage>
</organism>
<proteinExistence type="predicted"/>
<sequence>MLNKGAKRLLVRTIIAVSIVYFGSFGILTYLNELPWLNRIIQSFMGAGAIALITVIIVVFQNQVQTISKKKERIFDQRLNLYKATIDLFWDVVDRKQIDISEHNQFKANNQKMLLLAGKKVYVQFNALLIMINTEFRSSGKDKIDIAKLTNPDGEQFASLFKKFVTVCREDLDIDDQLIDPADDEQFEEFVDLSTKMISDDLGVDQD</sequence>
<evidence type="ECO:0000313" key="2">
    <source>
        <dbReference type="EMBL" id="SVB29679.1"/>
    </source>
</evidence>
<feature type="transmembrane region" description="Helical" evidence="1">
    <location>
        <begin position="9"/>
        <end position="28"/>
    </location>
</feature>
<gene>
    <name evidence="2" type="ORF">METZ01_LOCUS182533</name>
</gene>
<keyword evidence="1" id="KW-0472">Membrane</keyword>
<dbReference type="AlphaFoldDB" id="A0A382CUX6"/>
<keyword evidence="1" id="KW-1133">Transmembrane helix</keyword>
<dbReference type="EMBL" id="UINC01036152">
    <property type="protein sequence ID" value="SVB29679.1"/>
    <property type="molecule type" value="Genomic_DNA"/>
</dbReference>
<reference evidence="2" key="1">
    <citation type="submission" date="2018-05" db="EMBL/GenBank/DDBJ databases">
        <authorList>
            <person name="Lanie J.A."/>
            <person name="Ng W.-L."/>
            <person name="Kazmierczak K.M."/>
            <person name="Andrzejewski T.M."/>
            <person name="Davidsen T.M."/>
            <person name="Wayne K.J."/>
            <person name="Tettelin H."/>
            <person name="Glass J.I."/>
            <person name="Rusch D."/>
            <person name="Podicherti R."/>
            <person name="Tsui H.-C.T."/>
            <person name="Winkler M.E."/>
        </authorList>
    </citation>
    <scope>NUCLEOTIDE SEQUENCE</scope>
</reference>